<dbReference type="FunFam" id="1.10.287.950:FF:000001">
    <property type="entry name" value="Methyl-accepting chemotaxis sensory transducer"/>
    <property type="match status" value="1"/>
</dbReference>
<protein>
    <submittedName>
        <fullName evidence="8">Methyl-accepting chemotaxis protein</fullName>
    </submittedName>
</protein>
<keyword evidence="9" id="KW-1185">Reference proteome</keyword>
<dbReference type="STRING" id="83771.SAMN02910357_01437"/>
<evidence type="ECO:0000256" key="5">
    <source>
        <dbReference type="SAM" id="Phobius"/>
    </source>
</evidence>
<dbReference type="PROSITE" id="PS50885">
    <property type="entry name" value="HAMP"/>
    <property type="match status" value="1"/>
</dbReference>
<evidence type="ECO:0000256" key="4">
    <source>
        <dbReference type="PROSITE-ProRule" id="PRU00284"/>
    </source>
</evidence>
<comment type="similarity">
    <text evidence="3">Belongs to the methyl-accepting chemotaxis (MCP) protein family.</text>
</comment>
<evidence type="ECO:0000259" key="6">
    <source>
        <dbReference type="PROSITE" id="PS50111"/>
    </source>
</evidence>
<dbReference type="SMART" id="SM00304">
    <property type="entry name" value="HAMP"/>
    <property type="match status" value="1"/>
</dbReference>
<feature type="transmembrane region" description="Helical" evidence="5">
    <location>
        <begin position="185"/>
        <end position="206"/>
    </location>
</feature>
<dbReference type="SUPFAM" id="SSF58104">
    <property type="entry name" value="Methyl-accepting chemotaxis protein (MCP) signaling domain"/>
    <property type="match status" value="1"/>
</dbReference>
<proteinExistence type="inferred from homology"/>
<dbReference type="Pfam" id="PF00015">
    <property type="entry name" value="MCPsignal"/>
    <property type="match status" value="1"/>
</dbReference>
<dbReference type="InterPro" id="IPR004089">
    <property type="entry name" value="MCPsignal_dom"/>
</dbReference>
<organism evidence="8 9">
    <name type="scientific">Succinivibrio dextrinosolvens DSM 3072</name>
    <dbReference type="NCBI Taxonomy" id="1123324"/>
    <lineage>
        <taxon>Bacteria</taxon>
        <taxon>Pseudomonadati</taxon>
        <taxon>Pseudomonadota</taxon>
        <taxon>Gammaproteobacteria</taxon>
        <taxon>Aeromonadales</taxon>
        <taxon>Succinivibrionaceae</taxon>
        <taxon>Succinivibrio</taxon>
    </lineage>
</organism>
<feature type="domain" description="Methyl-accepting transducer" evidence="6">
    <location>
        <begin position="265"/>
        <end position="501"/>
    </location>
</feature>
<dbReference type="SMART" id="SM00283">
    <property type="entry name" value="MA"/>
    <property type="match status" value="1"/>
</dbReference>
<dbReference type="PANTHER" id="PTHR32089">
    <property type="entry name" value="METHYL-ACCEPTING CHEMOTAXIS PROTEIN MCPB"/>
    <property type="match status" value="1"/>
</dbReference>
<gene>
    <name evidence="8" type="ORF">SAMN02745213_00788</name>
</gene>
<comment type="subcellular location">
    <subcellularLocation>
        <location evidence="1">Membrane</location>
    </subcellularLocation>
</comment>
<evidence type="ECO:0000256" key="1">
    <source>
        <dbReference type="ARBA" id="ARBA00004370"/>
    </source>
</evidence>
<evidence type="ECO:0000256" key="2">
    <source>
        <dbReference type="ARBA" id="ARBA00023224"/>
    </source>
</evidence>
<dbReference type="PANTHER" id="PTHR32089:SF112">
    <property type="entry name" value="LYSOZYME-LIKE PROTEIN-RELATED"/>
    <property type="match status" value="1"/>
</dbReference>
<reference evidence="9" key="1">
    <citation type="submission" date="2017-02" db="EMBL/GenBank/DDBJ databases">
        <authorList>
            <person name="Varghese N."/>
            <person name="Submissions S."/>
        </authorList>
    </citation>
    <scope>NUCLEOTIDE SEQUENCE [LARGE SCALE GENOMIC DNA]</scope>
    <source>
        <strain evidence="9">DSM 3072</strain>
    </source>
</reference>
<dbReference type="GO" id="GO:0007165">
    <property type="term" value="P:signal transduction"/>
    <property type="evidence" value="ECO:0007669"/>
    <property type="project" value="UniProtKB-KW"/>
</dbReference>
<dbReference type="RefSeq" id="WP_078928330.1">
    <property type="nucleotide sequence ID" value="NZ_FUXX01000009.1"/>
</dbReference>
<dbReference type="AlphaFoldDB" id="A0A1T4V4V2"/>
<feature type="transmembrane region" description="Helical" evidence="5">
    <location>
        <begin position="12"/>
        <end position="32"/>
    </location>
</feature>
<dbReference type="InterPro" id="IPR004090">
    <property type="entry name" value="Chemotax_Me-accpt_rcpt"/>
</dbReference>
<dbReference type="GO" id="GO:0016020">
    <property type="term" value="C:membrane"/>
    <property type="evidence" value="ECO:0007669"/>
    <property type="project" value="UniProtKB-SubCell"/>
</dbReference>
<dbReference type="InterPro" id="IPR024478">
    <property type="entry name" value="HlyB_4HB_MCP"/>
</dbReference>
<accession>A0A1T4V4V2</accession>
<keyword evidence="5" id="KW-0472">Membrane</keyword>
<dbReference type="Proteomes" id="UP000242432">
    <property type="component" value="Unassembled WGS sequence"/>
</dbReference>
<dbReference type="GO" id="GO:0006935">
    <property type="term" value="P:chemotaxis"/>
    <property type="evidence" value="ECO:0007669"/>
    <property type="project" value="InterPro"/>
</dbReference>
<dbReference type="Pfam" id="PF12729">
    <property type="entry name" value="4HB_MCP_1"/>
    <property type="match status" value="1"/>
</dbReference>
<dbReference type="EMBL" id="FUXX01000009">
    <property type="protein sequence ID" value="SKA60019.1"/>
    <property type="molecule type" value="Genomic_DNA"/>
</dbReference>
<dbReference type="GO" id="GO:0004888">
    <property type="term" value="F:transmembrane signaling receptor activity"/>
    <property type="evidence" value="ECO:0007669"/>
    <property type="project" value="InterPro"/>
</dbReference>
<evidence type="ECO:0000259" key="7">
    <source>
        <dbReference type="PROSITE" id="PS50885"/>
    </source>
</evidence>
<evidence type="ECO:0000313" key="9">
    <source>
        <dbReference type="Proteomes" id="UP000242432"/>
    </source>
</evidence>
<dbReference type="Pfam" id="PF00672">
    <property type="entry name" value="HAMP"/>
    <property type="match status" value="1"/>
</dbReference>
<keyword evidence="5" id="KW-0812">Transmembrane</keyword>
<feature type="domain" description="HAMP" evidence="7">
    <location>
        <begin position="208"/>
        <end position="260"/>
    </location>
</feature>
<keyword evidence="2 4" id="KW-0807">Transducer</keyword>
<dbReference type="InterPro" id="IPR003660">
    <property type="entry name" value="HAMP_dom"/>
</dbReference>
<dbReference type="PROSITE" id="PS50111">
    <property type="entry name" value="CHEMOTAXIS_TRANSDUC_2"/>
    <property type="match status" value="1"/>
</dbReference>
<dbReference type="CDD" id="cd11386">
    <property type="entry name" value="MCP_signal"/>
    <property type="match status" value="1"/>
</dbReference>
<keyword evidence="5" id="KW-1133">Transmembrane helix</keyword>
<dbReference type="Gene3D" id="1.10.287.950">
    <property type="entry name" value="Methyl-accepting chemotaxis protein"/>
    <property type="match status" value="1"/>
</dbReference>
<sequence length="537" mass="57140">MSMLSKLSVKAKLLLAFAIIIVFTILISVISLRQLFATNDVIVDVDNILGTRHARTHNVSKAMIAADAISFALQKNVESYDPAVHDEQIKAAAQRLVEVTSVLKGQSDPQASANMKEGSKVYIEHSTGDFLAALKAKDAEKARDIYDQYLAPNFDKVTQNADKISTKQIELAKNAVESIASTTPIIIILVTACVAIGIAIIIALTLSGSITKALKVAMEGADVMASGDLTHEFRPTTSDEFGVLLRRLESMRSKWQGLVGTIKQAAEDVENNMNVINTITADINDSAQSTQNRALTVAAASDEMVSTTGDIAKNCESAAASANTSNQTTTQGVSEVESTIQAIHDQVERSRTDAEHIKALVDQSQKIGTIVQTIEDIASQTNLLALNAAIEAARAGEAGKGFAVVADEVRSLASRTGSSTQEIIKMVGQIQNDANTANESMIASLENMNTLATRTGAVSDLLNNVSAQVSDVNSQITQIATAAEQQTTATAEISTNMQDITASAQSLAAKVQEARDNVTKSVSELHNLVTQVRDLKV</sequence>
<evidence type="ECO:0000313" key="8">
    <source>
        <dbReference type="EMBL" id="SKA60019.1"/>
    </source>
</evidence>
<evidence type="ECO:0000256" key="3">
    <source>
        <dbReference type="ARBA" id="ARBA00029447"/>
    </source>
</evidence>
<name>A0A1T4V4V2_9GAMM</name>
<dbReference type="PRINTS" id="PR00260">
    <property type="entry name" value="CHEMTRNSDUCR"/>
</dbReference>